<dbReference type="OrthoDB" id="1365579at2"/>
<comment type="caution">
    <text evidence="2">The sequence shown here is derived from an EMBL/GenBank/DDBJ whole genome shotgun (WGS) entry which is preliminary data.</text>
</comment>
<reference evidence="3 5" key="2">
    <citation type="submission" date="2016-11" db="EMBL/GenBank/DDBJ databases">
        <title>Whole genomes of Flavobacteriaceae.</title>
        <authorList>
            <person name="Stine C."/>
            <person name="Li C."/>
            <person name="Tadesse D."/>
        </authorList>
    </citation>
    <scope>NUCLEOTIDE SEQUENCE [LARGE SCALE GENOMIC DNA]</scope>
    <source>
        <strain evidence="3 5">ATCC 51468</strain>
    </source>
</reference>
<proteinExistence type="predicted"/>
<dbReference type="Proteomes" id="UP000032061">
    <property type="component" value="Unassembled WGS sequence"/>
</dbReference>
<dbReference type="EMBL" id="JPRK01000015">
    <property type="protein sequence ID" value="KIO51550.1"/>
    <property type="molecule type" value="Genomic_DNA"/>
</dbReference>
<gene>
    <name evidence="3" type="ORF">B0A73_16945</name>
    <name evidence="2" type="ORF">IW18_18100</name>
</gene>
<dbReference type="STRING" id="37752.IW18_18100"/>
<feature type="transmembrane region" description="Helical" evidence="1">
    <location>
        <begin position="60"/>
        <end position="77"/>
    </location>
</feature>
<evidence type="ECO:0000313" key="5">
    <source>
        <dbReference type="Proteomes" id="UP000198302"/>
    </source>
</evidence>
<accession>A0A0D0EK38</accession>
<dbReference type="AlphaFoldDB" id="A0A0D0EK38"/>
<evidence type="ECO:0000256" key="1">
    <source>
        <dbReference type="SAM" id="Phobius"/>
    </source>
</evidence>
<evidence type="ECO:0000313" key="3">
    <source>
        <dbReference type="EMBL" id="OXA85045.1"/>
    </source>
</evidence>
<keyword evidence="1" id="KW-0812">Transmembrane</keyword>
<dbReference type="EMBL" id="MUGX01000026">
    <property type="protein sequence ID" value="OXA85045.1"/>
    <property type="molecule type" value="Genomic_DNA"/>
</dbReference>
<protein>
    <submittedName>
        <fullName evidence="2">Uncharacterized protein</fullName>
    </submittedName>
</protein>
<evidence type="ECO:0000313" key="2">
    <source>
        <dbReference type="EMBL" id="KIO51550.1"/>
    </source>
</evidence>
<reference evidence="2 4" key="1">
    <citation type="submission" date="2015-01" db="EMBL/GenBank/DDBJ databases">
        <title>Genome of Flavobacterium hibernum DSM 12611.</title>
        <authorList>
            <person name="Stropko S.J."/>
            <person name="Pipes S.E."/>
            <person name="Newman J.D."/>
        </authorList>
    </citation>
    <scope>NUCLEOTIDE SEQUENCE [LARGE SCALE GENOMIC DNA]</scope>
    <source>
        <strain evidence="2 4">DSM 12611</strain>
    </source>
</reference>
<dbReference type="Proteomes" id="UP000198302">
    <property type="component" value="Unassembled WGS sequence"/>
</dbReference>
<sequence>MDFIALLSGRILLEFLGASTRFLYVNLACLLNDNEFTTFSSIWSPTGNATKKDENSSRNHMIGVLSFGVMIFLLIIFNT</sequence>
<name>A0A0D0EK38_9FLAO</name>
<keyword evidence="5" id="KW-1185">Reference proteome</keyword>
<keyword evidence="1" id="KW-1133">Transmembrane helix</keyword>
<keyword evidence="1" id="KW-0472">Membrane</keyword>
<evidence type="ECO:0000313" key="4">
    <source>
        <dbReference type="Proteomes" id="UP000032061"/>
    </source>
</evidence>
<dbReference type="RefSeq" id="WP_041519444.1">
    <property type="nucleotide sequence ID" value="NZ_JPRK01000015.1"/>
</dbReference>
<organism evidence="2 4">
    <name type="scientific">Flavobacterium hibernum</name>
    <dbReference type="NCBI Taxonomy" id="37752"/>
    <lineage>
        <taxon>Bacteria</taxon>
        <taxon>Pseudomonadati</taxon>
        <taxon>Bacteroidota</taxon>
        <taxon>Flavobacteriia</taxon>
        <taxon>Flavobacteriales</taxon>
        <taxon>Flavobacteriaceae</taxon>
        <taxon>Flavobacterium</taxon>
    </lineage>
</organism>